<dbReference type="InterPro" id="IPR012310">
    <property type="entry name" value="DNA_ligase_ATP-dep_cent"/>
</dbReference>
<name>A0A0H3PA79_CAMJJ</name>
<dbReference type="EMBL" id="CP000538">
    <property type="protein sequence ID" value="EAQ72936.1"/>
    <property type="molecule type" value="Genomic_DNA"/>
</dbReference>
<dbReference type="KEGG" id="cjj:CJJ81176_1665"/>
<proteinExistence type="predicted"/>
<evidence type="ECO:0000256" key="1">
    <source>
        <dbReference type="ARBA" id="ARBA00001968"/>
    </source>
</evidence>
<dbReference type="GO" id="GO:0003910">
    <property type="term" value="F:DNA ligase (ATP) activity"/>
    <property type="evidence" value="ECO:0007669"/>
    <property type="project" value="UniProtKB-EC"/>
</dbReference>
<keyword evidence="2 9" id="KW-0436">Ligase</keyword>
<gene>
    <name evidence="9" type="ordered locus">CJJ81176_1665</name>
</gene>
<dbReference type="Pfam" id="PF14743">
    <property type="entry name" value="DNA_ligase_OB_2"/>
    <property type="match status" value="1"/>
</dbReference>
<comment type="cofactor">
    <cofactor evidence="1">
        <name>a divalent metal cation</name>
        <dbReference type="ChEBI" id="CHEBI:60240"/>
    </cofactor>
</comment>
<reference evidence="10" key="1">
    <citation type="submission" date="2006-12" db="EMBL/GenBank/DDBJ databases">
        <authorList>
            <person name="Fouts D.E."/>
            <person name="Nelson K.E."/>
            <person name="Sebastian Y."/>
        </authorList>
    </citation>
    <scope>NUCLEOTIDE SEQUENCE [LARGE SCALE GENOMIC DNA]</scope>
    <source>
        <strain evidence="10">81-176</strain>
    </source>
</reference>
<dbReference type="AlphaFoldDB" id="A0A0H3PA79"/>
<keyword evidence="3" id="KW-0235">DNA replication</keyword>
<keyword evidence="4" id="KW-0227">DNA damage</keyword>
<sequence length="282" mass="32576">MRFVFLICCACLVFANEILLLSKFDKQDFNSKDFNTYLMSEKLDGVRGIWDGKYLKTRQNYKIKTPDFFTKNFPPFTIDGELWIARNKFDEISALIRSGDSNLTLWKEVTYNIFDVPNACEEFKISTCTLKNRLAVLEEYLQKYPSAYIKIIPQIPVENQNNLNQFYESIIKNQGEGIVIRKNLSPYEKGRSKNAMKLKPYDDAECELVGFRKGKGKFENQVGALLCKMPNGQIIKIGSGLKDKDRKNPPKIGSIITYKFNGLTKNSLPRFPVFLRIRDENP</sequence>
<dbReference type="Pfam" id="PF01068">
    <property type="entry name" value="DNA_ligase_A_M"/>
    <property type="match status" value="1"/>
</dbReference>
<dbReference type="CDD" id="cd07896">
    <property type="entry name" value="Adenylation_kDNA_ligase_like"/>
    <property type="match status" value="1"/>
</dbReference>
<accession>A0A0H3PA79</accession>
<dbReference type="GO" id="GO:0006281">
    <property type="term" value="P:DNA repair"/>
    <property type="evidence" value="ECO:0007669"/>
    <property type="project" value="UniProtKB-KW"/>
</dbReference>
<dbReference type="PROSITE" id="PS50160">
    <property type="entry name" value="DNA_LIGASE_A3"/>
    <property type="match status" value="1"/>
</dbReference>
<dbReference type="Gene3D" id="3.30.1490.70">
    <property type="match status" value="1"/>
</dbReference>
<evidence type="ECO:0000259" key="8">
    <source>
        <dbReference type="PROSITE" id="PS50160"/>
    </source>
</evidence>
<keyword evidence="7" id="KW-0732">Signal</keyword>
<organism evidence="9 10">
    <name type="scientific">Campylobacter jejuni subsp. jejuni serotype O:23/36 (strain 81-176)</name>
    <dbReference type="NCBI Taxonomy" id="354242"/>
    <lineage>
        <taxon>Bacteria</taxon>
        <taxon>Pseudomonadati</taxon>
        <taxon>Campylobacterota</taxon>
        <taxon>Epsilonproteobacteria</taxon>
        <taxon>Campylobacterales</taxon>
        <taxon>Campylobacteraceae</taxon>
        <taxon>Campylobacter</taxon>
    </lineage>
</organism>
<dbReference type="Proteomes" id="UP000000646">
    <property type="component" value="Chromosome"/>
</dbReference>
<dbReference type="SUPFAM" id="SSF56091">
    <property type="entry name" value="DNA ligase/mRNA capping enzyme, catalytic domain"/>
    <property type="match status" value="1"/>
</dbReference>
<dbReference type="PANTHER" id="PTHR47810">
    <property type="entry name" value="DNA LIGASE"/>
    <property type="match status" value="1"/>
</dbReference>
<feature type="domain" description="ATP-dependent DNA ligase family profile" evidence="8">
    <location>
        <begin position="108"/>
        <end position="200"/>
    </location>
</feature>
<evidence type="ECO:0000313" key="10">
    <source>
        <dbReference type="Proteomes" id="UP000000646"/>
    </source>
</evidence>
<dbReference type="InterPro" id="IPR016059">
    <property type="entry name" value="DNA_ligase_ATP-dep_CS"/>
</dbReference>
<dbReference type="GO" id="GO:0006310">
    <property type="term" value="P:DNA recombination"/>
    <property type="evidence" value="ECO:0007669"/>
    <property type="project" value="InterPro"/>
</dbReference>
<dbReference type="Gene3D" id="2.40.50.140">
    <property type="entry name" value="Nucleic acid-binding proteins"/>
    <property type="match status" value="1"/>
</dbReference>
<dbReference type="InterPro" id="IPR012340">
    <property type="entry name" value="NA-bd_OB-fold"/>
</dbReference>
<dbReference type="InterPro" id="IPR050326">
    <property type="entry name" value="NAD_dep_DNA_ligaseB"/>
</dbReference>
<dbReference type="GO" id="GO:0005524">
    <property type="term" value="F:ATP binding"/>
    <property type="evidence" value="ECO:0007669"/>
    <property type="project" value="InterPro"/>
</dbReference>
<evidence type="ECO:0000256" key="2">
    <source>
        <dbReference type="ARBA" id="ARBA00022598"/>
    </source>
</evidence>
<evidence type="ECO:0000256" key="5">
    <source>
        <dbReference type="ARBA" id="ARBA00023204"/>
    </source>
</evidence>
<dbReference type="Gene3D" id="3.30.470.30">
    <property type="entry name" value="DNA ligase/mRNA capping enzyme"/>
    <property type="match status" value="1"/>
</dbReference>
<evidence type="ECO:0000256" key="3">
    <source>
        <dbReference type="ARBA" id="ARBA00022705"/>
    </source>
</evidence>
<feature type="signal peptide" evidence="7">
    <location>
        <begin position="1"/>
        <end position="15"/>
    </location>
</feature>
<comment type="catalytic activity">
    <reaction evidence="6">
        <text>ATP + (deoxyribonucleotide)n-3'-hydroxyl + 5'-phospho-(deoxyribonucleotide)m = (deoxyribonucleotide)n+m + AMP + diphosphate.</text>
        <dbReference type="EC" id="6.5.1.1"/>
    </reaction>
</comment>
<dbReference type="PANTHER" id="PTHR47810:SF1">
    <property type="entry name" value="DNA LIGASE B"/>
    <property type="match status" value="1"/>
</dbReference>
<evidence type="ECO:0000256" key="6">
    <source>
        <dbReference type="ARBA" id="ARBA00034003"/>
    </source>
</evidence>
<dbReference type="CDD" id="cd08041">
    <property type="entry name" value="OBF_kDNA_ligase_like"/>
    <property type="match status" value="1"/>
</dbReference>
<dbReference type="GO" id="GO:0006260">
    <property type="term" value="P:DNA replication"/>
    <property type="evidence" value="ECO:0007669"/>
    <property type="project" value="UniProtKB-KW"/>
</dbReference>
<dbReference type="PROSITE" id="PS00333">
    <property type="entry name" value="DNA_LIGASE_A2"/>
    <property type="match status" value="1"/>
</dbReference>
<dbReference type="EC" id="6.5.1.1" evidence="9"/>
<dbReference type="NCBIfam" id="NF006592">
    <property type="entry name" value="PRK09125.1"/>
    <property type="match status" value="1"/>
</dbReference>
<evidence type="ECO:0000256" key="4">
    <source>
        <dbReference type="ARBA" id="ARBA00022763"/>
    </source>
</evidence>
<evidence type="ECO:0000313" key="9">
    <source>
        <dbReference type="EMBL" id="EAQ72936.1"/>
    </source>
</evidence>
<keyword evidence="5" id="KW-0234">DNA repair</keyword>
<dbReference type="SUPFAM" id="SSF50249">
    <property type="entry name" value="Nucleic acid-binding proteins"/>
    <property type="match status" value="1"/>
</dbReference>
<evidence type="ECO:0000256" key="7">
    <source>
        <dbReference type="SAM" id="SignalP"/>
    </source>
</evidence>
<dbReference type="HOGENOM" id="CLU_021047_0_0_7"/>
<dbReference type="RefSeq" id="WP_002869274.1">
    <property type="nucleotide sequence ID" value="NC_008787.1"/>
</dbReference>
<dbReference type="eggNOG" id="COG1793">
    <property type="taxonomic scope" value="Bacteria"/>
</dbReference>
<protein>
    <submittedName>
        <fullName evidence="9">DNA ligase, ATP-dependent</fullName>
        <ecNumber evidence="9">6.5.1.1</ecNumber>
    </submittedName>
</protein>
<dbReference type="InterPro" id="IPR029319">
    <property type="entry name" value="DNA_ligase_OB"/>
</dbReference>
<feature type="chain" id="PRO_5012565436" evidence="7">
    <location>
        <begin position="16"/>
        <end position="282"/>
    </location>
</feature>